<evidence type="ECO:0008006" key="5">
    <source>
        <dbReference type="Google" id="ProtNLM"/>
    </source>
</evidence>
<evidence type="ECO:0000256" key="1">
    <source>
        <dbReference type="SAM" id="MobiDB-lite"/>
    </source>
</evidence>
<evidence type="ECO:0000313" key="3">
    <source>
        <dbReference type="EMBL" id="EOP67145.1"/>
    </source>
</evidence>
<dbReference type="RefSeq" id="WP_016105789.1">
    <property type="nucleotide sequence ID" value="NZ_KB976799.1"/>
</dbReference>
<sequence length="212" mass="24600">MKDLKRQTVKILLASGLAFSMSACSGQNEPVSKEQQQTPTKKSVKKNESVNLPVTIFKDSKYEVEMQKVGFTRSITSVEMKDFDQTSELNFWDRYKSYEKRKNIKLKDDYKLLIINMTHETDRKARSHPLEAYMFNKGSGLVIGDEELAIKNEFLDYQQQIITTVYNVGRNLKEKGDIQLAIPNEYAKNKRLQLKLVQKFDGENKLVYIDLN</sequence>
<feature type="chain" id="PRO_5038594751" description="Lipoprotein" evidence="2">
    <location>
        <begin position="26"/>
        <end position="212"/>
    </location>
</feature>
<evidence type="ECO:0000256" key="2">
    <source>
        <dbReference type="SAM" id="SignalP"/>
    </source>
</evidence>
<evidence type="ECO:0000313" key="4">
    <source>
        <dbReference type="Proteomes" id="UP000014019"/>
    </source>
</evidence>
<feature type="region of interest" description="Disordered" evidence="1">
    <location>
        <begin position="27"/>
        <end position="46"/>
    </location>
</feature>
<reference evidence="3 4" key="1">
    <citation type="submission" date="2012-12" db="EMBL/GenBank/DDBJ databases">
        <title>The Genome Sequence of Bacillus cereus VD118.</title>
        <authorList>
            <consortium name="The Broad Institute Genome Sequencing Platform"/>
            <consortium name="The Broad Institute Genome Sequencing Center for Infectious Disease"/>
            <person name="Feldgarden M."/>
            <person name="Van der Auwera G.A."/>
            <person name="Mahillon J."/>
            <person name="Duprez V."/>
            <person name="Timmery S."/>
            <person name="Mattelet C."/>
            <person name="Dierick K."/>
            <person name="Sun M."/>
            <person name="Yu Z."/>
            <person name="Zhu L."/>
            <person name="Hu X."/>
            <person name="Shank E.B."/>
            <person name="Swiecicka I."/>
            <person name="Hansen B.M."/>
            <person name="Andrup L."/>
            <person name="Walker B."/>
            <person name="Young S.K."/>
            <person name="Zeng Q."/>
            <person name="Gargeya S."/>
            <person name="Fitzgerald M."/>
            <person name="Haas B."/>
            <person name="Abouelleil A."/>
            <person name="Alvarado L."/>
            <person name="Arachchi H.M."/>
            <person name="Berlin A.M."/>
            <person name="Chapman S.B."/>
            <person name="Dewar J."/>
            <person name="Goldberg J."/>
            <person name="Griggs A."/>
            <person name="Gujja S."/>
            <person name="Hansen M."/>
            <person name="Howarth C."/>
            <person name="Imamovic A."/>
            <person name="Larimer J."/>
            <person name="McCowan C."/>
            <person name="Murphy C."/>
            <person name="Neiman D."/>
            <person name="Pearson M."/>
            <person name="Priest M."/>
            <person name="Roberts A."/>
            <person name="Saif S."/>
            <person name="Shea T."/>
            <person name="Sisk P."/>
            <person name="Sykes S."/>
            <person name="Wortman J."/>
            <person name="Nusbaum C."/>
            <person name="Birren B."/>
        </authorList>
    </citation>
    <scope>NUCLEOTIDE SEQUENCE [LARGE SCALE GENOMIC DNA]</scope>
    <source>
        <strain evidence="3 4">VD118</strain>
    </source>
</reference>
<proteinExistence type="predicted"/>
<dbReference type="HOGENOM" id="CLU_1412651_0_0_9"/>
<protein>
    <recommendedName>
        <fullName evidence="5">Lipoprotein</fullName>
    </recommendedName>
</protein>
<accession>R8Q7S8</accession>
<dbReference type="PROSITE" id="PS51257">
    <property type="entry name" value="PROKAR_LIPOPROTEIN"/>
    <property type="match status" value="1"/>
</dbReference>
<dbReference type="AlphaFoldDB" id="R8Q7S8"/>
<feature type="signal peptide" evidence="2">
    <location>
        <begin position="1"/>
        <end position="25"/>
    </location>
</feature>
<keyword evidence="2" id="KW-0732">Signal</keyword>
<name>R8Q7S8_BACCE</name>
<gene>
    <name evidence="3" type="ORF">IIQ_05411</name>
</gene>
<feature type="compositionally biased region" description="Polar residues" evidence="1">
    <location>
        <begin position="27"/>
        <end position="41"/>
    </location>
</feature>
<dbReference type="PATRIC" id="fig|1053231.3.peg.3827"/>
<dbReference type="EMBL" id="AHEZ01000055">
    <property type="protein sequence ID" value="EOP67145.1"/>
    <property type="molecule type" value="Genomic_DNA"/>
</dbReference>
<organism evidence="3 4">
    <name type="scientific">Bacillus cereus VD118</name>
    <dbReference type="NCBI Taxonomy" id="1053231"/>
    <lineage>
        <taxon>Bacteria</taxon>
        <taxon>Bacillati</taxon>
        <taxon>Bacillota</taxon>
        <taxon>Bacilli</taxon>
        <taxon>Bacillales</taxon>
        <taxon>Bacillaceae</taxon>
        <taxon>Bacillus</taxon>
        <taxon>Bacillus cereus group</taxon>
    </lineage>
</organism>
<dbReference type="Proteomes" id="UP000014019">
    <property type="component" value="Unassembled WGS sequence"/>
</dbReference>
<comment type="caution">
    <text evidence="3">The sequence shown here is derived from an EMBL/GenBank/DDBJ whole genome shotgun (WGS) entry which is preliminary data.</text>
</comment>